<evidence type="ECO:0000313" key="2">
    <source>
        <dbReference type="Proteomes" id="UP000064844"/>
    </source>
</evidence>
<protein>
    <submittedName>
        <fullName evidence="1">Uncharacterized protein</fullName>
    </submittedName>
</protein>
<reference evidence="2" key="2">
    <citation type="submission" date="2015-04" db="EMBL/GenBank/DDBJ databases">
        <title>A butyrogenic pathway from the amino acid lysine in a human gut commensal.</title>
        <authorList>
            <person name="de Vos W.M."/>
            <person name="Bui N.T.P."/>
            <person name="Plugge C.M."/>
            <person name="Ritari J."/>
        </authorList>
    </citation>
    <scope>NUCLEOTIDE SEQUENCE [LARGE SCALE GENOMIC DNA]</scope>
    <source>
        <strain evidence="2">AF211</strain>
    </source>
</reference>
<organism evidence="1 2">
    <name type="scientific">Intestinimonas butyriciproducens</name>
    <dbReference type="NCBI Taxonomy" id="1297617"/>
    <lineage>
        <taxon>Bacteria</taxon>
        <taxon>Bacillati</taxon>
        <taxon>Bacillota</taxon>
        <taxon>Clostridia</taxon>
        <taxon>Eubacteriales</taxon>
        <taxon>Intestinimonas</taxon>
    </lineage>
</organism>
<dbReference type="KEGG" id="ibu:IB211_01284"/>
<name>A0A0S2W2W2_9FIRM</name>
<gene>
    <name evidence="1" type="ORF">IB211_01284</name>
</gene>
<accession>A0A0S2W2W2</accession>
<evidence type="ECO:0000313" key="1">
    <source>
        <dbReference type="EMBL" id="ALP93677.1"/>
    </source>
</evidence>
<dbReference type="STRING" id="1297617.IB211_01284"/>
<dbReference type="Proteomes" id="UP000064844">
    <property type="component" value="Chromosome"/>
</dbReference>
<sequence>MGFNYAAEKKKFETLWARLRREYRAAGMSDTAIQKMHDFDWEVFK</sequence>
<dbReference type="AlphaFoldDB" id="A0A0S2W2W2"/>
<proteinExistence type="predicted"/>
<dbReference type="EMBL" id="CP011307">
    <property type="protein sequence ID" value="ALP93677.1"/>
    <property type="molecule type" value="Genomic_DNA"/>
</dbReference>
<dbReference type="RefSeq" id="WP_158453369.1">
    <property type="nucleotide sequence ID" value="NZ_CP011307.1"/>
</dbReference>
<reference evidence="1 2" key="1">
    <citation type="journal article" date="2015" name="Nat. Commun.">
        <title>Production of butyrate from lysine and the Amadori product fructoselysine by a human gut commensal.</title>
        <authorList>
            <person name="Bui T.P."/>
            <person name="Ritari J."/>
            <person name="Boeren S."/>
            <person name="de Waard P."/>
            <person name="Plugge C.M."/>
            <person name="de Vos W.M."/>
        </authorList>
    </citation>
    <scope>NUCLEOTIDE SEQUENCE [LARGE SCALE GENOMIC DNA]</scope>
    <source>
        <strain evidence="1 2">AF211</strain>
    </source>
</reference>
<keyword evidence="2" id="KW-1185">Reference proteome</keyword>